<feature type="domain" description="DUF4123" evidence="1">
    <location>
        <begin position="29"/>
        <end position="156"/>
    </location>
</feature>
<comment type="caution">
    <text evidence="2">The sequence shown here is derived from an EMBL/GenBank/DDBJ whole genome shotgun (WGS) entry which is preliminary data.</text>
</comment>
<evidence type="ECO:0000259" key="1">
    <source>
        <dbReference type="Pfam" id="PF13503"/>
    </source>
</evidence>
<proteinExistence type="predicted"/>
<evidence type="ECO:0000313" key="2">
    <source>
        <dbReference type="EMBL" id="MEX3751708.1"/>
    </source>
</evidence>
<organism evidence="2 3">
    <name type="scientific">Paraburkholderia phenoliruptrix</name>
    <dbReference type="NCBI Taxonomy" id="252970"/>
    <lineage>
        <taxon>Bacteria</taxon>
        <taxon>Pseudomonadati</taxon>
        <taxon>Pseudomonadota</taxon>
        <taxon>Betaproteobacteria</taxon>
        <taxon>Burkholderiales</taxon>
        <taxon>Burkholderiaceae</taxon>
        <taxon>Paraburkholderia</taxon>
    </lineage>
</organism>
<dbReference type="InterPro" id="IPR025391">
    <property type="entry name" value="DUF4123"/>
</dbReference>
<keyword evidence="3" id="KW-1185">Reference proteome</keyword>
<dbReference type="EMBL" id="JBFPKE010000004">
    <property type="protein sequence ID" value="MEX3751708.1"/>
    <property type="molecule type" value="Genomic_DNA"/>
</dbReference>
<dbReference type="RefSeq" id="WP_310110344.1">
    <property type="nucleotide sequence ID" value="NZ_CP168531.1"/>
</dbReference>
<reference evidence="2 3" key="1">
    <citation type="submission" date="2024-07" db="EMBL/GenBank/DDBJ databases">
        <title>A survey of Mimosa microsymbionts across Brazilian biomes reveals a high diversity of Paraburkholderia nodulating endemic species, but also that Cupriavidus is common as a symbiont of widespread species.</title>
        <authorList>
            <person name="Rouws L."/>
            <person name="Barauna A."/>
            <person name="Beukes C."/>
            <person name="Rouws J.R.C."/>
            <person name="De Faria S.M."/>
            <person name="Gross E."/>
            <person name="Bueno Dos Reis Junior F."/>
            <person name="Simon M.F."/>
            <person name="Maluk M."/>
            <person name="Odee D.W."/>
            <person name="Kenicer G."/>
            <person name="Young J.P.W."/>
            <person name="Reis V.M."/>
            <person name="Zilli J."/>
            <person name="James E.K."/>
        </authorList>
    </citation>
    <scope>NUCLEOTIDE SEQUENCE [LARGE SCALE GENOMIC DNA]</scope>
    <source>
        <strain evidence="2 3">BR14375</strain>
    </source>
</reference>
<accession>A0ABV3WES1</accession>
<gene>
    <name evidence="2" type="ORF">AB3X84_17080</name>
</gene>
<evidence type="ECO:0000313" key="3">
    <source>
        <dbReference type="Proteomes" id="UP001558535"/>
    </source>
</evidence>
<sequence>MAFKQDDPLLDRFHAQYAEYRATHPRVQLYALLDVASMSANRQRLLSDTIGAMPRITLYGSTGLDDLAATGPFLIVCPAPEGDEPLRAYRSLLRLGRDDGRFVSWLWATHEVEPLIEHLQTLLHARLGTAGEDAWFFFHQPAYLPVLHRTLPEGTRRYLFGPCLAWWCLDYRSELVELAGENLPIPDAWEALPVPDEVVDALHRAGAPVQVRAWLQRVRPDVFDDRDYPNDQLQQVAPLVEQAFGYGLTEKTDQGVYVAAGLLYGGRYDDHPALQAALTQFRNGKTALIDAYMALGDDVWRELAATSRQRATEAAAEAHQAKLREYGHATLRVKIINDTPIRKRTIEIESTRGHFSTSASLGDIDPHGFEPTERVIAAARMPIPGTRVTVKWIGPMGENSDDAMVAGELPRVEGEGLAIVKFARNWRVYVSMYAVEPKPEARLW</sequence>
<dbReference type="Pfam" id="PF13503">
    <property type="entry name" value="DUF4123"/>
    <property type="match status" value="1"/>
</dbReference>
<protein>
    <submittedName>
        <fullName evidence="2">DUF4123 domain-containing protein</fullName>
    </submittedName>
</protein>
<dbReference type="Proteomes" id="UP001558535">
    <property type="component" value="Unassembled WGS sequence"/>
</dbReference>
<name>A0ABV3WES1_9BURK</name>